<dbReference type="Pfam" id="PF08922">
    <property type="entry name" value="DUF1905"/>
    <property type="match status" value="1"/>
</dbReference>
<gene>
    <name evidence="1" type="ORF">SAMN05421747_1142</name>
</gene>
<name>A0A1I1K111_9SPHI</name>
<organism evidence="1 2">
    <name type="scientific">Parapedobacter composti</name>
    <dbReference type="NCBI Taxonomy" id="623281"/>
    <lineage>
        <taxon>Bacteria</taxon>
        <taxon>Pseudomonadati</taxon>
        <taxon>Bacteroidota</taxon>
        <taxon>Sphingobacteriia</taxon>
        <taxon>Sphingobacteriales</taxon>
        <taxon>Sphingobacteriaceae</taxon>
        <taxon>Parapedobacter</taxon>
    </lineage>
</organism>
<evidence type="ECO:0000313" key="1">
    <source>
        <dbReference type="EMBL" id="SFC53902.1"/>
    </source>
</evidence>
<accession>A0A1I1K111</accession>
<dbReference type="AlphaFoldDB" id="A0A1I1K111"/>
<dbReference type="Proteomes" id="UP000199577">
    <property type="component" value="Unassembled WGS sequence"/>
</dbReference>
<dbReference type="STRING" id="623281.SAMN05421747_1142"/>
<sequence>MDYRSHTFEARLEIIGINPFVFVPEEILRDIFRQADRDKSPIPVCGTVNGRPYTQTLMKYKGHWRLYINLVMLENSPKRIGEIIEVSIRFDPVKREVPVHSKLMKALEENPVAKRAFDQLVPSKRLEILKYMSYLKTEASIERNVKKVIANLSEKCSAGNRNEYGGNISYT</sequence>
<dbReference type="RefSeq" id="WP_090974221.1">
    <property type="nucleotide sequence ID" value="NZ_FOLL01000014.1"/>
</dbReference>
<dbReference type="InterPro" id="IPR015018">
    <property type="entry name" value="DUF1905"/>
</dbReference>
<dbReference type="Gene3D" id="2.40.30.100">
    <property type="entry name" value="AF2212/PG0164-like"/>
    <property type="match status" value="1"/>
</dbReference>
<keyword evidence="2" id="KW-1185">Reference proteome</keyword>
<dbReference type="InterPro" id="IPR037079">
    <property type="entry name" value="AF2212/PG0164-like_sf"/>
</dbReference>
<dbReference type="Pfam" id="PF13376">
    <property type="entry name" value="OmdA"/>
    <property type="match status" value="1"/>
</dbReference>
<reference evidence="1 2" key="1">
    <citation type="submission" date="2016-10" db="EMBL/GenBank/DDBJ databases">
        <authorList>
            <person name="de Groot N.N."/>
        </authorList>
    </citation>
    <scope>NUCLEOTIDE SEQUENCE [LARGE SCALE GENOMIC DNA]</scope>
    <source>
        <strain evidence="1 2">DSM 22900</strain>
    </source>
</reference>
<protein>
    <recommendedName>
        <fullName evidence="3">Bacteriocin-protection, YdeI or OmpD-Associated</fullName>
    </recommendedName>
</protein>
<dbReference type="EMBL" id="FOLL01000014">
    <property type="protein sequence ID" value="SFC53902.1"/>
    <property type="molecule type" value="Genomic_DNA"/>
</dbReference>
<dbReference type="OrthoDB" id="2243618at2"/>
<evidence type="ECO:0008006" key="3">
    <source>
        <dbReference type="Google" id="ProtNLM"/>
    </source>
</evidence>
<dbReference type="SUPFAM" id="SSF141694">
    <property type="entry name" value="AF2212/PG0164-like"/>
    <property type="match status" value="1"/>
</dbReference>
<evidence type="ECO:0000313" key="2">
    <source>
        <dbReference type="Proteomes" id="UP000199577"/>
    </source>
</evidence>
<proteinExistence type="predicted"/>